<dbReference type="InParanoid" id="A0A1Y2LUY3"/>
<reference evidence="2 3" key="1">
    <citation type="journal article" date="2017" name="Genome Announc.">
        <title>Genome sequence of the saprophytic ascomycete Epicoccum nigrum ICMP 19927 strain isolated from New Zealand.</title>
        <authorList>
            <person name="Fokin M."/>
            <person name="Fleetwood D."/>
            <person name="Weir B.S."/>
            <person name="Villas-Boas S.G."/>
        </authorList>
    </citation>
    <scope>NUCLEOTIDE SEQUENCE [LARGE SCALE GENOMIC DNA]</scope>
    <source>
        <strain evidence="2 3">ICMP 19927</strain>
    </source>
</reference>
<dbReference type="STRING" id="105696.A0A1Y2LUY3"/>
<feature type="signal peptide" evidence="1">
    <location>
        <begin position="1"/>
        <end position="22"/>
    </location>
</feature>
<evidence type="ECO:0000313" key="3">
    <source>
        <dbReference type="Proteomes" id="UP000193240"/>
    </source>
</evidence>
<dbReference type="AlphaFoldDB" id="A0A1Y2LUY3"/>
<name>A0A1Y2LUY3_EPING</name>
<dbReference type="EMBL" id="KZ107848">
    <property type="protein sequence ID" value="OSS47724.1"/>
    <property type="molecule type" value="Genomic_DNA"/>
</dbReference>
<accession>A0A1Y2LUY3</accession>
<gene>
    <name evidence="2" type="ORF">B5807_07462</name>
</gene>
<sequence length="161" mass="17131">MAFFLSHSMLLLATSILPLTNALPAPVPAILAGGPAIVPIPSNCTVTNLAPTTGQMRNESYIPTPDATNEILYSAYYPSPTTNATQMSLQCLQQCHGYGDGSQCKTAFWAEKMPVPKGYYGSPGGQLENACLFFARTLTDEDFTAAPEGQASNAFAWGLEC</sequence>
<keyword evidence="3" id="KW-1185">Reference proteome</keyword>
<evidence type="ECO:0000313" key="2">
    <source>
        <dbReference type="EMBL" id="OSS47724.1"/>
    </source>
</evidence>
<proteinExistence type="predicted"/>
<evidence type="ECO:0008006" key="4">
    <source>
        <dbReference type="Google" id="ProtNLM"/>
    </source>
</evidence>
<organism evidence="2 3">
    <name type="scientific">Epicoccum nigrum</name>
    <name type="common">Soil fungus</name>
    <name type="synonym">Epicoccum purpurascens</name>
    <dbReference type="NCBI Taxonomy" id="105696"/>
    <lineage>
        <taxon>Eukaryota</taxon>
        <taxon>Fungi</taxon>
        <taxon>Dikarya</taxon>
        <taxon>Ascomycota</taxon>
        <taxon>Pezizomycotina</taxon>
        <taxon>Dothideomycetes</taxon>
        <taxon>Pleosporomycetidae</taxon>
        <taxon>Pleosporales</taxon>
        <taxon>Pleosporineae</taxon>
        <taxon>Didymellaceae</taxon>
        <taxon>Epicoccum</taxon>
    </lineage>
</organism>
<evidence type="ECO:0000256" key="1">
    <source>
        <dbReference type="SAM" id="SignalP"/>
    </source>
</evidence>
<feature type="chain" id="PRO_5013050721" description="Apple domain-containing protein" evidence="1">
    <location>
        <begin position="23"/>
        <end position="161"/>
    </location>
</feature>
<protein>
    <recommendedName>
        <fullName evidence="4">Apple domain-containing protein</fullName>
    </recommendedName>
</protein>
<keyword evidence="1" id="KW-0732">Signal</keyword>
<dbReference type="Proteomes" id="UP000193240">
    <property type="component" value="Unassembled WGS sequence"/>
</dbReference>
<dbReference type="OMA" id="ECKTAYW"/>